<dbReference type="InterPro" id="IPR036382">
    <property type="entry name" value="Guanylin_sf"/>
</dbReference>
<reference evidence="10" key="1">
    <citation type="submission" date="2022-07" db="EMBL/GenBank/DDBJ databases">
        <title>Chromosome-level genome of Muraenolepis orangiensis.</title>
        <authorList>
            <person name="Kim J."/>
        </authorList>
    </citation>
    <scope>NUCLEOTIDE SEQUENCE</scope>
    <source>
        <strain evidence="10">KU_S4_2022</strain>
        <tissue evidence="10">Muscle</tissue>
    </source>
</reference>
<dbReference type="OrthoDB" id="9926421at2759"/>
<feature type="disulfide bond" evidence="8">
    <location>
        <begin position="103"/>
        <end position="111"/>
    </location>
</feature>
<accession>A0A9Q0DG20</accession>
<feature type="signal peptide" evidence="9">
    <location>
        <begin position="1"/>
        <end position="19"/>
    </location>
</feature>
<evidence type="ECO:0000256" key="5">
    <source>
        <dbReference type="ARBA" id="ARBA00023157"/>
    </source>
</evidence>
<evidence type="ECO:0000256" key="9">
    <source>
        <dbReference type="SAM" id="SignalP"/>
    </source>
</evidence>
<comment type="caution">
    <text evidence="10">The sequence shown here is derived from an EMBL/GenBank/DDBJ whole genome shotgun (WGS) entry which is preliminary data.</text>
</comment>
<sequence length="114" mass="12161">MKCVIIAVAVVVTILQVASVTVSEGEYTFSLEAVKMLWQALEEAKYREVRGNEGRSSSASQSHMPAVCSDPALPADFIPLCQDPNAEQAFANLENLATMSLTCELCKSAACTGC</sequence>
<comment type="subcellular location">
    <subcellularLocation>
        <location evidence="1">Secreted</location>
    </subcellularLocation>
</comment>
<keyword evidence="4 9" id="KW-0732">Signal</keyword>
<dbReference type="Pfam" id="PF02058">
    <property type="entry name" value="Guanylin"/>
    <property type="match status" value="1"/>
</dbReference>
<dbReference type="PANTHER" id="PTHR11318:SF4">
    <property type="entry name" value="GUANYLATE CYCLASE ACTIVATOR 2B"/>
    <property type="match status" value="1"/>
</dbReference>
<evidence type="ECO:0000256" key="4">
    <source>
        <dbReference type="ARBA" id="ARBA00022729"/>
    </source>
</evidence>
<evidence type="ECO:0000256" key="8">
    <source>
        <dbReference type="PIRSR" id="PIRSR001849-50"/>
    </source>
</evidence>
<dbReference type="PANTHER" id="PTHR11318">
    <property type="entry name" value="GUANYLIN FAMILY MEMBER"/>
    <property type="match status" value="1"/>
</dbReference>
<evidence type="ECO:0000256" key="7">
    <source>
        <dbReference type="ARBA" id="ARBA00041176"/>
    </source>
</evidence>
<dbReference type="SUPFAM" id="SSF89890">
    <property type="entry name" value="Proguanylin"/>
    <property type="match status" value="1"/>
</dbReference>
<evidence type="ECO:0000256" key="1">
    <source>
        <dbReference type="ARBA" id="ARBA00004613"/>
    </source>
</evidence>
<evidence type="ECO:0000313" key="11">
    <source>
        <dbReference type="Proteomes" id="UP001148018"/>
    </source>
</evidence>
<evidence type="ECO:0000313" key="10">
    <source>
        <dbReference type="EMBL" id="KAJ3586863.1"/>
    </source>
</evidence>
<proteinExistence type="inferred from homology"/>
<dbReference type="Proteomes" id="UP001148018">
    <property type="component" value="Unassembled WGS sequence"/>
</dbReference>
<comment type="function">
    <text evidence="6">Endogenous activator of intestinal guanylate cyclase. It stimulates this enzyme through the same receptor binding region as the heat-stable enterotoxins. May be a potent physiological regulator of intestinal fluid and electrolyte transport. May be an autocrine/paracrine regulator of intestinal salt and water transport.</text>
</comment>
<feature type="chain" id="PRO_5040256447" description="Guanylate cyclase activator 2B" evidence="9">
    <location>
        <begin position="20"/>
        <end position="114"/>
    </location>
</feature>
<dbReference type="EMBL" id="JANIIK010000117">
    <property type="protein sequence ID" value="KAJ3586863.1"/>
    <property type="molecule type" value="Genomic_DNA"/>
</dbReference>
<keyword evidence="11" id="KW-1185">Reference proteome</keyword>
<dbReference type="GO" id="GO:0005576">
    <property type="term" value="C:extracellular region"/>
    <property type="evidence" value="ECO:0007669"/>
    <property type="project" value="UniProtKB-SubCell"/>
</dbReference>
<comment type="similarity">
    <text evidence="2">Belongs to the guanylin family.</text>
</comment>
<keyword evidence="3" id="KW-0964">Secreted</keyword>
<evidence type="ECO:0000256" key="2">
    <source>
        <dbReference type="ARBA" id="ARBA00009883"/>
    </source>
</evidence>
<name>A0A9Q0DG20_9TELE</name>
<keyword evidence="5 8" id="KW-1015">Disulfide bond</keyword>
<evidence type="ECO:0000256" key="3">
    <source>
        <dbReference type="ARBA" id="ARBA00022525"/>
    </source>
</evidence>
<protein>
    <recommendedName>
        <fullName evidence="7">Guanylate cyclase activator 2B</fullName>
    </recommendedName>
</protein>
<gene>
    <name evidence="10" type="ORF">NHX12_013255</name>
</gene>
<dbReference type="PIRSF" id="PIRSF001849">
    <property type="entry name" value="Guanylin"/>
    <property type="match status" value="1"/>
</dbReference>
<feature type="disulfide bond" evidence="8">
    <location>
        <begin position="68"/>
        <end position="81"/>
    </location>
</feature>
<dbReference type="InterPro" id="IPR000879">
    <property type="entry name" value="Guanylin"/>
</dbReference>
<dbReference type="Gene3D" id="3.90.1450.10">
    <property type="entry name" value="Guanylin"/>
    <property type="match status" value="1"/>
</dbReference>
<dbReference type="GO" id="GO:0030250">
    <property type="term" value="F:guanylate cyclase activator activity"/>
    <property type="evidence" value="ECO:0007669"/>
    <property type="project" value="InterPro"/>
</dbReference>
<dbReference type="PRINTS" id="PR00774">
    <property type="entry name" value="GUANYLIN"/>
</dbReference>
<evidence type="ECO:0000256" key="6">
    <source>
        <dbReference type="ARBA" id="ARBA00037765"/>
    </source>
</evidence>
<feature type="disulfide bond" evidence="8">
    <location>
        <begin position="106"/>
        <end position="114"/>
    </location>
</feature>
<organism evidence="10 11">
    <name type="scientific">Muraenolepis orangiensis</name>
    <name type="common">Patagonian moray cod</name>
    <dbReference type="NCBI Taxonomy" id="630683"/>
    <lineage>
        <taxon>Eukaryota</taxon>
        <taxon>Metazoa</taxon>
        <taxon>Chordata</taxon>
        <taxon>Craniata</taxon>
        <taxon>Vertebrata</taxon>
        <taxon>Euteleostomi</taxon>
        <taxon>Actinopterygii</taxon>
        <taxon>Neopterygii</taxon>
        <taxon>Teleostei</taxon>
        <taxon>Neoteleostei</taxon>
        <taxon>Acanthomorphata</taxon>
        <taxon>Zeiogadaria</taxon>
        <taxon>Gadariae</taxon>
        <taxon>Gadiformes</taxon>
        <taxon>Muraenolepidoidei</taxon>
        <taxon>Muraenolepididae</taxon>
        <taxon>Muraenolepis</taxon>
    </lineage>
</organism>
<dbReference type="AlphaFoldDB" id="A0A9Q0DG20"/>